<dbReference type="InterPro" id="IPR021312">
    <property type="entry name" value="DUF2889"/>
</dbReference>
<evidence type="ECO:0008006" key="3">
    <source>
        <dbReference type="Google" id="ProtNLM"/>
    </source>
</evidence>
<keyword evidence="2" id="KW-1185">Reference proteome</keyword>
<evidence type="ECO:0000313" key="1">
    <source>
        <dbReference type="EMBL" id="PUE59280.1"/>
    </source>
</evidence>
<dbReference type="AlphaFoldDB" id="A0A315EN05"/>
<evidence type="ECO:0000313" key="2">
    <source>
        <dbReference type="Proteomes" id="UP000251341"/>
    </source>
</evidence>
<dbReference type="RefSeq" id="WP_108402000.1">
    <property type="nucleotide sequence ID" value="NZ_NESP01000001.1"/>
</dbReference>
<name>A0A315EN05_9BURK</name>
<dbReference type="Pfam" id="PF11136">
    <property type="entry name" value="DUF2889"/>
    <property type="match status" value="1"/>
</dbReference>
<comment type="caution">
    <text evidence="1">The sequence shown here is derived from an EMBL/GenBank/DDBJ whole genome shotgun (WGS) entry which is preliminary data.</text>
</comment>
<sequence>MALPAAQPRRHAHTRQVTFTGYQRDDGLWDIEGVLRDTKPMPFEVPGEKSWLPNEPIHNMSIRLTVNARLVIQDIQVSMDDVPHDECPQAMPPMQKLIGAQLASGWRKAIEENLGKSQGCAHLRELLFNMATAAFQTVTGTFEVTNPEIPPPHLNRCVAWRLDTELVSRRYPMFFKPPSTDGS</sequence>
<dbReference type="EMBL" id="NESP01000001">
    <property type="protein sequence ID" value="PUE59280.1"/>
    <property type="molecule type" value="Genomic_DNA"/>
</dbReference>
<dbReference type="Proteomes" id="UP000251341">
    <property type="component" value="Unassembled WGS sequence"/>
</dbReference>
<protein>
    <recommendedName>
        <fullName evidence="3">DUF2889 domain-containing protein</fullName>
    </recommendedName>
</protein>
<organism evidence="1 2">
    <name type="scientific">Limnohabitans curvus</name>
    <dbReference type="NCBI Taxonomy" id="323423"/>
    <lineage>
        <taxon>Bacteria</taxon>
        <taxon>Pseudomonadati</taxon>
        <taxon>Pseudomonadota</taxon>
        <taxon>Betaproteobacteria</taxon>
        <taxon>Burkholderiales</taxon>
        <taxon>Comamonadaceae</taxon>
        <taxon>Limnohabitans</taxon>
    </lineage>
</organism>
<accession>A0A315EN05</accession>
<gene>
    <name evidence="1" type="ORF">B9Z44_06650</name>
</gene>
<reference evidence="1 2" key="1">
    <citation type="submission" date="2017-04" db="EMBL/GenBank/DDBJ databases">
        <title>Unexpected and diverse lifestyles within the genus Limnohabitans.</title>
        <authorList>
            <person name="Kasalicky V."/>
            <person name="Mehrshad M."/>
            <person name="Andrei S.-A."/>
            <person name="Salcher M."/>
            <person name="Kratochvilova H."/>
            <person name="Simek K."/>
            <person name="Ghai R."/>
        </authorList>
    </citation>
    <scope>NUCLEOTIDE SEQUENCE [LARGE SCALE GENOMIC DNA]</scope>
    <source>
        <strain evidence="1 2">MWH-C5</strain>
    </source>
</reference>
<proteinExistence type="predicted"/>